<dbReference type="Proteomes" id="UP000288953">
    <property type="component" value="Chromosome"/>
</dbReference>
<evidence type="ECO:0000313" key="3">
    <source>
        <dbReference type="Proteomes" id="UP000288953"/>
    </source>
</evidence>
<dbReference type="EMBL" id="CP026512">
    <property type="protein sequence ID" value="QAX81776.1"/>
    <property type="molecule type" value="Genomic_DNA"/>
</dbReference>
<evidence type="ECO:0000313" key="2">
    <source>
        <dbReference type="EMBL" id="QAX81776.1"/>
    </source>
</evidence>
<organism evidence="2 3">
    <name type="scientific">Candidatus Pseudomonas adelgestsugas</name>
    <dbReference type="NCBI Taxonomy" id="1302376"/>
    <lineage>
        <taxon>Bacteria</taxon>
        <taxon>Pseudomonadati</taxon>
        <taxon>Pseudomonadota</taxon>
        <taxon>Gammaproteobacteria</taxon>
        <taxon>Pseudomonadales</taxon>
        <taxon>Pseudomonadaceae</taxon>
        <taxon>Pseudomonas</taxon>
    </lineage>
</organism>
<feature type="transmembrane region" description="Helical" evidence="1">
    <location>
        <begin position="256"/>
        <end position="277"/>
    </location>
</feature>
<dbReference type="InterPro" id="IPR031347">
    <property type="entry name" value="AmpE"/>
</dbReference>
<keyword evidence="1" id="KW-1133">Transmembrane helix</keyword>
<accession>A0ABX5R802</accession>
<keyword evidence="1" id="KW-0472">Membrane</keyword>
<feature type="transmembrane region" description="Helical" evidence="1">
    <location>
        <begin position="71"/>
        <end position="89"/>
    </location>
</feature>
<proteinExistence type="predicted"/>
<evidence type="ECO:0000256" key="1">
    <source>
        <dbReference type="SAM" id="Phobius"/>
    </source>
</evidence>
<feature type="transmembrane region" description="Helical" evidence="1">
    <location>
        <begin position="189"/>
        <end position="210"/>
    </location>
</feature>
<reference evidence="2 3" key="1">
    <citation type="journal article" date="2018" name="Genome Biol. Evol.">
        <title>Partnering With a Pest: Genomes of Hemlock Woolly Adelgid Symbionts Reveal Atypical Nutritional Provisioning Patterns in Dual-Obligate Bacteria.</title>
        <authorList>
            <person name="Weglarz K.M."/>
            <person name="Havill N.P."/>
            <person name="Burke G.R."/>
            <person name="von Dohlen C.D."/>
        </authorList>
    </citation>
    <scope>NUCLEOTIDE SEQUENCE [LARGE SCALE GENOMIC DNA]</scope>
    <source>
        <strain evidence="2 3">HWA_ENA</strain>
    </source>
</reference>
<name>A0ABX5R802_9PSED</name>
<protein>
    <submittedName>
        <fullName evidence="2">Regulatory protein AmpE</fullName>
    </submittedName>
</protein>
<keyword evidence="1" id="KW-0812">Transmembrane</keyword>
<gene>
    <name evidence="2" type="ORF">C3B55_00433</name>
</gene>
<dbReference type="Pfam" id="PF17113">
    <property type="entry name" value="AmpE"/>
    <property type="match status" value="1"/>
</dbReference>
<dbReference type="PANTHER" id="PTHR38684:SF1">
    <property type="entry name" value="PROTEIN AMPE"/>
    <property type="match status" value="1"/>
</dbReference>
<feature type="transmembrane region" description="Helical" evidence="1">
    <location>
        <begin position="146"/>
        <end position="168"/>
    </location>
</feature>
<sequence length="278" mass="32130">MPFLVLILAVWMKKCLILRLWLQRDGLWLRELTKLELSTRMVKQPWLILILLVLLPVILLALLLSMLEPMAYGLLVFPVHLLVVIYSLGRGDLLADLRQFRNAFYCGDFQAFENVAKYDFKVASTSSEQLLKLVQGYLLWQAYQSFFAVIFWFFLFGPVTVLAYRLLALISEHSQNSLLTERTKQLRHVFDWLPVRMLSVSFALVGNFVAVSRVMQHELLNLDICAAQLIEKVGLVAIEIQSPLTEVDSINSLDRLWALLLRAAVLWYAWFAIWTVLI</sequence>
<feature type="transmembrane region" description="Helical" evidence="1">
    <location>
        <begin position="43"/>
        <end position="64"/>
    </location>
</feature>
<dbReference type="InterPro" id="IPR052966">
    <property type="entry name" value="Beta-lactamase_Reg"/>
</dbReference>
<dbReference type="RefSeq" id="WP_129210994.1">
    <property type="nucleotide sequence ID" value="NZ_CP026512.1"/>
</dbReference>
<keyword evidence="3" id="KW-1185">Reference proteome</keyword>
<dbReference type="PANTHER" id="PTHR38684">
    <property type="entry name" value="PROTEIN AMPE"/>
    <property type="match status" value="1"/>
</dbReference>